<dbReference type="AlphaFoldDB" id="A0A6N2R6K2"/>
<reference evidence="2" key="1">
    <citation type="submission" date="2019-11" db="EMBL/GenBank/DDBJ databases">
        <authorList>
            <person name="Feng L."/>
        </authorList>
    </citation>
    <scope>NUCLEOTIDE SEQUENCE</scope>
    <source>
        <strain evidence="2">AundefinedLFYP135</strain>
    </source>
</reference>
<dbReference type="CDD" id="cd00118">
    <property type="entry name" value="LysM"/>
    <property type="match status" value="1"/>
</dbReference>
<proteinExistence type="predicted"/>
<name>A0A6N2R6K2_9FIRM</name>
<dbReference type="SUPFAM" id="SSF54106">
    <property type="entry name" value="LysM domain"/>
    <property type="match status" value="1"/>
</dbReference>
<dbReference type="InterPro" id="IPR036779">
    <property type="entry name" value="LysM_dom_sf"/>
</dbReference>
<dbReference type="Pfam" id="PF01476">
    <property type="entry name" value="LysM"/>
    <property type="match status" value="1"/>
</dbReference>
<dbReference type="PANTHER" id="PTHR34700">
    <property type="entry name" value="POTASSIUM BINDING PROTEIN KBP"/>
    <property type="match status" value="1"/>
</dbReference>
<gene>
    <name evidence="2" type="ORF">AULFYP135_00248</name>
</gene>
<dbReference type="PROSITE" id="PS51782">
    <property type="entry name" value="LYSM"/>
    <property type="match status" value="1"/>
</dbReference>
<dbReference type="PANTHER" id="PTHR34700:SF4">
    <property type="entry name" value="PHAGE-LIKE ELEMENT PBSX PROTEIN XKDP"/>
    <property type="match status" value="1"/>
</dbReference>
<feature type="domain" description="LysM" evidence="1">
    <location>
        <begin position="167"/>
        <end position="224"/>
    </location>
</feature>
<sequence>MADYQITLSFGSAVIHIPVMPEKLTVKSPGKNETATVLELGEINRIKQRGLRQVSWESHFPANSAPYVTGWEDAAPVDYVQGIEDARDSRESGRFSITGTDLNINMAVAVEDFSYEERGGEVGDIYYSITLKEWKDYSAVTVALPSPKKAVKSAPARSGKPAEASAKTHTVVKGDCLWAIAQKYYGDGSKYPNLYAKNKATIDARNKGTGNPKYTIYPGQKLTL</sequence>
<dbReference type="InterPro" id="IPR018392">
    <property type="entry name" value="LysM"/>
</dbReference>
<evidence type="ECO:0000313" key="2">
    <source>
        <dbReference type="EMBL" id="VYS76158.1"/>
    </source>
</evidence>
<dbReference type="EMBL" id="CACRSL010000003">
    <property type="protein sequence ID" value="VYS76158.1"/>
    <property type="molecule type" value="Genomic_DNA"/>
</dbReference>
<protein>
    <submittedName>
        <fullName evidence="2">LysM domain/BON superfamily protein</fullName>
    </submittedName>
</protein>
<accession>A0A6N2R6K2</accession>
<organism evidence="2">
    <name type="scientific">uncultured Anaerotruncus sp</name>
    <dbReference type="NCBI Taxonomy" id="905011"/>
    <lineage>
        <taxon>Bacteria</taxon>
        <taxon>Bacillati</taxon>
        <taxon>Bacillota</taxon>
        <taxon>Clostridia</taxon>
        <taxon>Eubacteriales</taxon>
        <taxon>Oscillospiraceae</taxon>
        <taxon>Anaerotruncus</taxon>
        <taxon>environmental samples</taxon>
    </lineage>
</organism>
<dbReference type="Gene3D" id="3.10.350.10">
    <property type="entry name" value="LysM domain"/>
    <property type="match status" value="1"/>
</dbReference>
<dbReference type="InterPro" id="IPR052196">
    <property type="entry name" value="Bact_Kbp"/>
</dbReference>
<evidence type="ECO:0000259" key="1">
    <source>
        <dbReference type="PROSITE" id="PS51782"/>
    </source>
</evidence>